<reference evidence="2" key="1">
    <citation type="journal article" date="2015" name="Nature">
        <title>Complex archaea that bridge the gap between prokaryotes and eukaryotes.</title>
        <authorList>
            <person name="Spang A."/>
            <person name="Saw J.H."/>
            <person name="Jorgensen S.L."/>
            <person name="Zaremba-Niedzwiedzka K."/>
            <person name="Martijn J."/>
            <person name="Lind A.E."/>
            <person name="van Eijk R."/>
            <person name="Schleper C."/>
            <person name="Guy L."/>
            <person name="Ettema T.J."/>
        </authorList>
    </citation>
    <scope>NUCLEOTIDE SEQUENCE</scope>
</reference>
<protein>
    <recommendedName>
        <fullName evidence="1">Bacteriophage T5 Orf172 DNA-binding domain-containing protein</fullName>
    </recommendedName>
</protein>
<sequence>MPYIYFIRSGKKGAIKIGITNDVLDRMEKLQVGNAEELILLGLIEGDKEIEQRIQLSFRNCLIRGEWFKPVSTLLEFIKKRAKFPKTLKKKFNYKNKTYYKDVEIENLMQLDFMNGYNITRPLNEAQIDSLFVYLPNEVRESLDFISMAKREKLEIIRENKENLAKIIEKKGYEI</sequence>
<feature type="domain" description="Bacteriophage T5 Orf172 DNA-binding" evidence="1">
    <location>
        <begin position="9"/>
        <end position="81"/>
    </location>
</feature>
<dbReference type="InterPro" id="IPR018306">
    <property type="entry name" value="Phage_T5_Orf172_DNA-bd"/>
</dbReference>
<dbReference type="EMBL" id="LAZR01003861">
    <property type="protein sequence ID" value="KKN14011.1"/>
    <property type="molecule type" value="Genomic_DNA"/>
</dbReference>
<gene>
    <name evidence="2" type="ORF">LCGC14_1000500</name>
</gene>
<organism evidence="2">
    <name type="scientific">marine sediment metagenome</name>
    <dbReference type="NCBI Taxonomy" id="412755"/>
    <lineage>
        <taxon>unclassified sequences</taxon>
        <taxon>metagenomes</taxon>
        <taxon>ecological metagenomes</taxon>
    </lineage>
</organism>
<accession>A0A0F9QLK3</accession>
<evidence type="ECO:0000313" key="2">
    <source>
        <dbReference type="EMBL" id="KKN14011.1"/>
    </source>
</evidence>
<dbReference type="SMART" id="SM00974">
    <property type="entry name" value="T5orf172"/>
    <property type="match status" value="1"/>
</dbReference>
<proteinExistence type="predicted"/>
<dbReference type="AlphaFoldDB" id="A0A0F9QLK3"/>
<name>A0A0F9QLK3_9ZZZZ</name>
<dbReference type="Pfam" id="PF13455">
    <property type="entry name" value="MUG113"/>
    <property type="match status" value="1"/>
</dbReference>
<evidence type="ECO:0000259" key="1">
    <source>
        <dbReference type="SMART" id="SM00974"/>
    </source>
</evidence>
<comment type="caution">
    <text evidence="2">The sequence shown here is derived from an EMBL/GenBank/DDBJ whole genome shotgun (WGS) entry which is preliminary data.</text>
</comment>